<dbReference type="SMART" id="SM00028">
    <property type="entry name" value="TPR"/>
    <property type="match status" value="2"/>
</dbReference>
<reference evidence="4 5" key="1">
    <citation type="submission" date="2020-04" db="EMBL/GenBank/DDBJ databases">
        <title>Genome sequencing of novel species.</title>
        <authorList>
            <person name="Heo J."/>
            <person name="Kim S.-J."/>
            <person name="Kim J.-S."/>
            <person name="Hong S.-B."/>
            <person name="Kwon S.-W."/>
        </authorList>
    </citation>
    <scope>NUCLEOTIDE SEQUENCE [LARGE SCALE GENOMIC DNA]</scope>
    <source>
        <strain evidence="4 5">F39-2</strain>
    </source>
</reference>
<dbReference type="PROSITE" id="PS50293">
    <property type="entry name" value="TPR_REGION"/>
    <property type="match status" value="1"/>
</dbReference>
<feature type="transmembrane region" description="Helical" evidence="2">
    <location>
        <begin position="110"/>
        <end position="143"/>
    </location>
</feature>
<evidence type="ECO:0000256" key="2">
    <source>
        <dbReference type="SAM" id="Phobius"/>
    </source>
</evidence>
<keyword evidence="2" id="KW-1133">Transmembrane helix</keyword>
<evidence type="ECO:0000313" key="4">
    <source>
        <dbReference type="EMBL" id="QJD98304.1"/>
    </source>
</evidence>
<dbReference type="SUPFAM" id="SSF48452">
    <property type="entry name" value="TPR-like"/>
    <property type="match status" value="1"/>
</dbReference>
<sequence>MVLPLLSLAANPATEAAFAKGNSAYAKKHYNEAISFYKQIVDEGYQSVAVYYNLGNAYYRNGDIAWAMLYYEKAYKLSPGDEAIKVNLQFARQKTADKLDPEPEFFITRWWHAFILAFSLHALAVLSIVYVLLGFALLSYYLFAGTVLLKKASFYSGLVLIGLGFISIFIANRQLHYFNHHHEAIIFGGAVAVKSTPATAAKSLLVLHDGTKVGVLNNQNGWMKIKLPNGNEGWVAYNNVKQI</sequence>
<dbReference type="InterPro" id="IPR011990">
    <property type="entry name" value="TPR-like_helical_dom_sf"/>
</dbReference>
<dbReference type="SMART" id="SM00287">
    <property type="entry name" value="SH3b"/>
    <property type="match status" value="1"/>
</dbReference>
<proteinExistence type="predicted"/>
<feature type="transmembrane region" description="Helical" evidence="2">
    <location>
        <begin position="152"/>
        <end position="171"/>
    </location>
</feature>
<dbReference type="InterPro" id="IPR003646">
    <property type="entry name" value="SH3-like_bac-type"/>
</dbReference>
<dbReference type="Proteomes" id="UP000503278">
    <property type="component" value="Chromosome"/>
</dbReference>
<dbReference type="Pfam" id="PF08239">
    <property type="entry name" value="SH3_3"/>
    <property type="match status" value="1"/>
</dbReference>
<evidence type="ECO:0000313" key="5">
    <source>
        <dbReference type="Proteomes" id="UP000503278"/>
    </source>
</evidence>
<name>A0A7L5E8W8_9SPHI</name>
<keyword evidence="2" id="KW-0812">Transmembrane</keyword>
<dbReference type="EMBL" id="CP051682">
    <property type="protein sequence ID" value="QJD98304.1"/>
    <property type="molecule type" value="Genomic_DNA"/>
</dbReference>
<dbReference type="Gene3D" id="1.25.40.10">
    <property type="entry name" value="Tetratricopeptide repeat domain"/>
    <property type="match status" value="1"/>
</dbReference>
<protein>
    <submittedName>
        <fullName evidence="4">Tetratricopeptide repeat protein</fullName>
    </submittedName>
</protein>
<dbReference type="InterPro" id="IPR019734">
    <property type="entry name" value="TPR_rpt"/>
</dbReference>
<gene>
    <name evidence="4" type="ORF">HH214_05005</name>
</gene>
<dbReference type="PROSITE" id="PS50005">
    <property type="entry name" value="TPR"/>
    <property type="match status" value="1"/>
</dbReference>
<keyword evidence="2" id="KW-0472">Membrane</keyword>
<feature type="repeat" description="TPR" evidence="1">
    <location>
        <begin position="48"/>
        <end position="81"/>
    </location>
</feature>
<evidence type="ECO:0000259" key="3">
    <source>
        <dbReference type="SMART" id="SM00287"/>
    </source>
</evidence>
<keyword evidence="5" id="KW-1185">Reference proteome</keyword>
<dbReference type="KEGG" id="mrob:HH214_05005"/>
<dbReference type="Pfam" id="PF13432">
    <property type="entry name" value="TPR_16"/>
    <property type="match status" value="1"/>
</dbReference>
<organism evidence="4 5">
    <name type="scientific">Mucilaginibacter robiniae</name>
    <dbReference type="NCBI Taxonomy" id="2728022"/>
    <lineage>
        <taxon>Bacteria</taxon>
        <taxon>Pseudomonadati</taxon>
        <taxon>Bacteroidota</taxon>
        <taxon>Sphingobacteriia</taxon>
        <taxon>Sphingobacteriales</taxon>
        <taxon>Sphingobacteriaceae</taxon>
        <taxon>Mucilaginibacter</taxon>
    </lineage>
</organism>
<accession>A0A7L5E8W8</accession>
<keyword evidence="1" id="KW-0802">TPR repeat</keyword>
<evidence type="ECO:0000256" key="1">
    <source>
        <dbReference type="PROSITE-ProRule" id="PRU00339"/>
    </source>
</evidence>
<dbReference type="Gene3D" id="2.30.30.40">
    <property type="entry name" value="SH3 Domains"/>
    <property type="match status" value="1"/>
</dbReference>
<dbReference type="AlphaFoldDB" id="A0A7L5E8W8"/>
<feature type="domain" description="SH3b" evidence="3">
    <location>
        <begin position="181"/>
        <end position="243"/>
    </location>
</feature>